<dbReference type="Proteomes" id="UP000449547">
    <property type="component" value="Unassembled WGS sequence"/>
</dbReference>
<dbReference type="AlphaFoldDB" id="A0A642UT03"/>
<sequence length="379" mass="42885">MHNSQISSRCVALFWSVSDMDLLKSLKVLHCRIGENVTREFHLPPRLEQWKVWTDHDVKGLPPQLKKFCYVGPEDLNSSDHPMMDFYSSTLQSLHLENCAYVVFICSKLTKPHVKNVKMLDRCWSPNVSRLSDVGPGTLDLPGGFPSLAHLELSGWERQPLSNPQRLKSVSMKNSCVPQLSLVADHVSLEITDLPPLAKIDADVVSLVRCRVPENVEISATIIKGAKCDMASVRGITCRELECGAIDYIPTKMEKLTCHYQCSVRLKPVGKAAYELTQCENLRYLYITGGVRHFLNGPETIKLPSTVRQFRLKDVGTSVQRLHIETERRLEYFECTAAFKSRDQVTFTHEPAWSSIRCHSSFHPELMDNSKTVADEDSV</sequence>
<name>A0A642UT03_DIURU</name>
<dbReference type="GeneID" id="54780499"/>
<dbReference type="Gene3D" id="3.80.10.10">
    <property type="entry name" value="Ribonuclease Inhibitor"/>
    <property type="match status" value="1"/>
</dbReference>
<dbReference type="VEuPathDB" id="FungiDB:DIURU_001846"/>
<dbReference type="SUPFAM" id="SSF52047">
    <property type="entry name" value="RNI-like"/>
    <property type="match status" value="1"/>
</dbReference>
<dbReference type="InterPro" id="IPR032675">
    <property type="entry name" value="LRR_dom_sf"/>
</dbReference>
<organism evidence="1 2">
    <name type="scientific">Diutina rugosa</name>
    <name type="common">Yeast</name>
    <name type="synonym">Candida rugosa</name>
    <dbReference type="NCBI Taxonomy" id="5481"/>
    <lineage>
        <taxon>Eukaryota</taxon>
        <taxon>Fungi</taxon>
        <taxon>Dikarya</taxon>
        <taxon>Ascomycota</taxon>
        <taxon>Saccharomycotina</taxon>
        <taxon>Pichiomycetes</taxon>
        <taxon>Debaryomycetaceae</taxon>
        <taxon>Diutina</taxon>
    </lineage>
</organism>
<keyword evidence="2" id="KW-1185">Reference proteome</keyword>
<gene>
    <name evidence="1" type="ORF">DIURU_001846</name>
</gene>
<proteinExistence type="predicted"/>
<comment type="caution">
    <text evidence="1">The sequence shown here is derived from an EMBL/GenBank/DDBJ whole genome shotgun (WGS) entry which is preliminary data.</text>
</comment>
<dbReference type="RefSeq" id="XP_034013380.1">
    <property type="nucleotide sequence ID" value="XM_034154434.1"/>
</dbReference>
<accession>A0A642UT03</accession>
<dbReference type="EMBL" id="SWFT01000053">
    <property type="protein sequence ID" value="KAA8904770.1"/>
    <property type="molecule type" value="Genomic_DNA"/>
</dbReference>
<evidence type="ECO:0000313" key="2">
    <source>
        <dbReference type="Proteomes" id="UP000449547"/>
    </source>
</evidence>
<protein>
    <submittedName>
        <fullName evidence="1">Uncharacterized protein</fullName>
    </submittedName>
</protein>
<evidence type="ECO:0000313" key="1">
    <source>
        <dbReference type="EMBL" id="KAA8904770.1"/>
    </source>
</evidence>
<reference evidence="1 2" key="1">
    <citation type="submission" date="2019-07" db="EMBL/GenBank/DDBJ databases">
        <title>Genome assembly of two rare yeast pathogens: Diutina rugosa and Trichomonascus ciferrii.</title>
        <authorList>
            <person name="Mixao V."/>
            <person name="Saus E."/>
            <person name="Hansen A."/>
            <person name="Lass-Flor C."/>
            <person name="Gabaldon T."/>
        </authorList>
    </citation>
    <scope>NUCLEOTIDE SEQUENCE [LARGE SCALE GENOMIC DNA]</scope>
    <source>
        <strain evidence="1 2">CBS 613</strain>
    </source>
</reference>